<evidence type="ECO:0000256" key="5">
    <source>
        <dbReference type="SAM" id="MobiDB-lite"/>
    </source>
</evidence>
<proteinExistence type="predicted"/>
<dbReference type="GO" id="GO:0008270">
    <property type="term" value="F:zinc ion binding"/>
    <property type="evidence" value="ECO:0007669"/>
    <property type="project" value="UniProtKB-KW"/>
</dbReference>
<dbReference type="InterPro" id="IPR011011">
    <property type="entry name" value="Znf_FYVE_PHD"/>
</dbReference>
<dbReference type="InterPro" id="IPR019787">
    <property type="entry name" value="Znf_PHD-finger"/>
</dbReference>
<dbReference type="PROSITE" id="PS01359">
    <property type="entry name" value="ZF_PHD_1"/>
    <property type="match status" value="1"/>
</dbReference>
<protein>
    <recommendedName>
        <fullName evidence="6">PHD-type domain-containing protein</fullName>
    </recommendedName>
</protein>
<dbReference type="EMBL" id="CAJNOK010002017">
    <property type="protein sequence ID" value="CAF0840708.1"/>
    <property type="molecule type" value="Genomic_DNA"/>
</dbReference>
<reference evidence="8" key="1">
    <citation type="submission" date="2021-02" db="EMBL/GenBank/DDBJ databases">
        <authorList>
            <person name="Nowell W R."/>
        </authorList>
    </citation>
    <scope>NUCLEOTIDE SEQUENCE</scope>
</reference>
<dbReference type="EMBL" id="CAJOBA010002017">
    <property type="protein sequence ID" value="CAF3625617.1"/>
    <property type="molecule type" value="Genomic_DNA"/>
</dbReference>
<evidence type="ECO:0000256" key="4">
    <source>
        <dbReference type="PROSITE-ProRule" id="PRU00146"/>
    </source>
</evidence>
<feature type="domain" description="PHD-type" evidence="6">
    <location>
        <begin position="20"/>
        <end position="80"/>
    </location>
</feature>
<name>A0A8S2HEI7_9BILA</name>
<organism evidence="8 9">
    <name type="scientific">Didymodactylos carnosus</name>
    <dbReference type="NCBI Taxonomy" id="1234261"/>
    <lineage>
        <taxon>Eukaryota</taxon>
        <taxon>Metazoa</taxon>
        <taxon>Spiralia</taxon>
        <taxon>Gnathifera</taxon>
        <taxon>Rotifera</taxon>
        <taxon>Eurotatoria</taxon>
        <taxon>Bdelloidea</taxon>
        <taxon>Philodinida</taxon>
        <taxon>Philodinidae</taxon>
        <taxon>Didymodactylos</taxon>
    </lineage>
</organism>
<dbReference type="PANTHER" id="PTHR46364">
    <property type="entry name" value="OS08G0421900 PROTEIN"/>
    <property type="match status" value="1"/>
</dbReference>
<dbReference type="SMART" id="SM00249">
    <property type="entry name" value="PHD"/>
    <property type="match status" value="1"/>
</dbReference>
<feature type="region of interest" description="Disordered" evidence="5">
    <location>
        <begin position="232"/>
        <end position="282"/>
    </location>
</feature>
<dbReference type="Gene3D" id="3.30.40.10">
    <property type="entry name" value="Zinc/RING finger domain, C3HC4 (zinc finger)"/>
    <property type="match status" value="1"/>
</dbReference>
<evidence type="ECO:0000256" key="3">
    <source>
        <dbReference type="ARBA" id="ARBA00022833"/>
    </source>
</evidence>
<keyword evidence="1" id="KW-0479">Metal-binding</keyword>
<dbReference type="Pfam" id="PF00628">
    <property type="entry name" value="PHD"/>
    <property type="match status" value="1"/>
</dbReference>
<comment type="caution">
    <text evidence="8">The sequence shown here is derived from an EMBL/GenBank/DDBJ whole genome shotgun (WGS) entry which is preliminary data.</text>
</comment>
<evidence type="ECO:0000313" key="9">
    <source>
        <dbReference type="Proteomes" id="UP000682733"/>
    </source>
</evidence>
<evidence type="ECO:0000256" key="1">
    <source>
        <dbReference type="ARBA" id="ARBA00022723"/>
    </source>
</evidence>
<gene>
    <name evidence="7" type="ORF">OVA965_LOCUS6627</name>
    <name evidence="8" type="ORF">TMI583_LOCUS6623</name>
</gene>
<dbReference type="InterPro" id="IPR019786">
    <property type="entry name" value="Zinc_finger_PHD-type_CS"/>
</dbReference>
<dbReference type="Proteomes" id="UP000677228">
    <property type="component" value="Unassembled WGS sequence"/>
</dbReference>
<keyword evidence="2 4" id="KW-0863">Zinc-finger</keyword>
<dbReference type="PROSITE" id="PS50016">
    <property type="entry name" value="ZF_PHD_2"/>
    <property type="match status" value="1"/>
</dbReference>
<feature type="compositionally biased region" description="Low complexity" evidence="5">
    <location>
        <begin position="242"/>
        <end position="282"/>
    </location>
</feature>
<sequence>MPSAPKRPKPNSPRSQDNQRVICSCQNTVNDDANALCCDRCNKWFHIGCVNVSIPAYKAYQTLADEKQYSNWFCPSCEPAARADLPPPQCLQMLAARIDKIEHQLIGISDLQQLITSRLNELVETTERDKRNKNIVVKNIFPVVGTPDKDFLIKFVGDRLGLQIPPEAIDGVWRFRTSSALNSNRPPIIGVSFNDLCIRSSILSKASALKKSSDVSVRSVFIGKHLTKLQSQSAYEKRQQRKIQQNNHQQQSANNQQHLQQQSENNHQQQLDNNQQQSGYSTSSSATVSSIVSKFSCFVRSTEIGS</sequence>
<dbReference type="Proteomes" id="UP000682733">
    <property type="component" value="Unassembled WGS sequence"/>
</dbReference>
<keyword evidence="3" id="KW-0862">Zinc</keyword>
<dbReference type="SUPFAM" id="SSF57903">
    <property type="entry name" value="FYVE/PHD zinc finger"/>
    <property type="match status" value="1"/>
</dbReference>
<evidence type="ECO:0000256" key="2">
    <source>
        <dbReference type="ARBA" id="ARBA00022771"/>
    </source>
</evidence>
<evidence type="ECO:0000313" key="8">
    <source>
        <dbReference type="EMBL" id="CAF3625617.1"/>
    </source>
</evidence>
<dbReference type="InterPro" id="IPR013083">
    <property type="entry name" value="Znf_RING/FYVE/PHD"/>
</dbReference>
<evidence type="ECO:0000259" key="6">
    <source>
        <dbReference type="PROSITE" id="PS50016"/>
    </source>
</evidence>
<dbReference type="AlphaFoldDB" id="A0A8S2HEI7"/>
<dbReference type="InterPro" id="IPR001965">
    <property type="entry name" value="Znf_PHD"/>
</dbReference>
<accession>A0A8S2HEI7</accession>
<evidence type="ECO:0000313" key="7">
    <source>
        <dbReference type="EMBL" id="CAF0840708.1"/>
    </source>
</evidence>